<name>A0AAP0C853_9ASTR</name>
<dbReference type="EMBL" id="JBCNJP010011237">
    <property type="protein sequence ID" value="KAK9048608.1"/>
    <property type="molecule type" value="Genomic_DNA"/>
</dbReference>
<keyword evidence="4" id="KW-0689">Ribosomal protein</keyword>
<protein>
    <recommendedName>
        <fullName evidence="7">Small ribosomal subunit protein uS14c</fullName>
    </recommendedName>
    <alternativeName>
        <fullName evidence="9">Ribosomal protein S14, mitochondrial</fullName>
    </alternativeName>
    <alternativeName>
        <fullName evidence="8">Small ribosomal subunit protein uS14m</fullName>
    </alternativeName>
</protein>
<evidence type="ECO:0000256" key="8">
    <source>
        <dbReference type="ARBA" id="ARBA00040774"/>
    </source>
</evidence>
<dbReference type="InterPro" id="IPR018271">
    <property type="entry name" value="Ribosomal_uS14_CS"/>
</dbReference>
<comment type="function">
    <text evidence="10">Binds 16S rRNA, required for the assembly of 30S particles.</text>
</comment>
<evidence type="ECO:0000256" key="1">
    <source>
        <dbReference type="ARBA" id="ARBA00004173"/>
    </source>
</evidence>
<reference evidence="11 12" key="1">
    <citation type="submission" date="2024-04" db="EMBL/GenBank/DDBJ databases">
        <title>The reference genome of an endangered Asteraceae, Deinandra increscens subsp. villosa, native to the Central Coast of California.</title>
        <authorList>
            <person name="Guilliams M."/>
            <person name="Hasenstab-Lehman K."/>
            <person name="Meyer R."/>
            <person name="Mcevoy S."/>
        </authorList>
    </citation>
    <scope>NUCLEOTIDE SEQUENCE [LARGE SCALE GENOMIC DNA]</scope>
    <source>
        <tissue evidence="11">Leaf</tissue>
    </source>
</reference>
<evidence type="ECO:0000313" key="11">
    <source>
        <dbReference type="EMBL" id="KAK9048608.1"/>
    </source>
</evidence>
<dbReference type="PANTHER" id="PTHR19836">
    <property type="entry name" value="30S RIBOSOMAL PROTEIN S14"/>
    <property type="match status" value="1"/>
</dbReference>
<evidence type="ECO:0000313" key="12">
    <source>
        <dbReference type="Proteomes" id="UP001408789"/>
    </source>
</evidence>
<dbReference type="GO" id="GO:0005739">
    <property type="term" value="C:mitochondrion"/>
    <property type="evidence" value="ECO:0007669"/>
    <property type="project" value="UniProtKB-SubCell"/>
</dbReference>
<proteinExistence type="inferred from homology"/>
<evidence type="ECO:0000256" key="4">
    <source>
        <dbReference type="ARBA" id="ARBA00022980"/>
    </source>
</evidence>
<dbReference type="PANTHER" id="PTHR19836:SF30">
    <property type="entry name" value="RIBOSOMAL PROTEIN S14"/>
    <property type="match status" value="1"/>
</dbReference>
<dbReference type="InterPro" id="IPR001209">
    <property type="entry name" value="Ribosomal_uS14"/>
</dbReference>
<evidence type="ECO:0000256" key="2">
    <source>
        <dbReference type="ARBA" id="ARBA00004229"/>
    </source>
</evidence>
<evidence type="ECO:0000256" key="5">
    <source>
        <dbReference type="ARBA" id="ARBA00023128"/>
    </source>
</evidence>
<dbReference type="PROSITE" id="PS00527">
    <property type="entry name" value="RIBOSOMAL_S14"/>
    <property type="match status" value="1"/>
</dbReference>
<dbReference type="AlphaFoldDB" id="A0AAP0C853"/>
<evidence type="ECO:0000256" key="9">
    <source>
        <dbReference type="ARBA" id="ARBA00042804"/>
    </source>
</evidence>
<keyword evidence="12" id="KW-1185">Reference proteome</keyword>
<dbReference type="GO" id="GO:0006412">
    <property type="term" value="P:translation"/>
    <property type="evidence" value="ECO:0007669"/>
    <property type="project" value="InterPro"/>
</dbReference>
<sequence>MAEVLLLDLGLVFIRGNLQLVGEHRAFRLSLIDFVKTDEATTRSRKMAVDLGFQTNVALDVLKKDDVSAAMFAPGWVPSETEQLRGIQKSAQQISKVEELWKTNPKASLEDLEKPGVDDEPQPIVIKYPAYCGSNISLKVPYTGTLHTVDQKRRLLTVKYELRRKLYIAFSKDTDLPTDVREKNCYKLAALPRNIWFTRVMNRCVFTGRAHSVYQMFRVSRIVFRELASKGLLHGVKKASW</sequence>
<gene>
    <name evidence="11" type="ORF">SSX86_032427</name>
</gene>
<dbReference type="FunFam" id="1.10.287.1480:FF:000001">
    <property type="entry name" value="30S ribosomal protein S14"/>
    <property type="match status" value="1"/>
</dbReference>
<dbReference type="GO" id="GO:0015935">
    <property type="term" value="C:small ribosomal subunit"/>
    <property type="evidence" value="ECO:0007669"/>
    <property type="project" value="TreeGrafter"/>
</dbReference>
<comment type="subcellular location">
    <subcellularLocation>
        <location evidence="1">Mitochondrion</location>
    </subcellularLocation>
    <subcellularLocation>
        <location evidence="2">Plastid</location>
        <location evidence="2">Chloroplast</location>
    </subcellularLocation>
</comment>
<dbReference type="Pfam" id="PF00253">
    <property type="entry name" value="Ribosomal_S14"/>
    <property type="match status" value="1"/>
</dbReference>
<evidence type="ECO:0000256" key="6">
    <source>
        <dbReference type="ARBA" id="ARBA00023274"/>
    </source>
</evidence>
<dbReference type="Gene3D" id="1.10.287.1480">
    <property type="match status" value="1"/>
</dbReference>
<dbReference type="GO" id="GO:0009507">
    <property type="term" value="C:chloroplast"/>
    <property type="evidence" value="ECO:0007669"/>
    <property type="project" value="UniProtKB-SubCell"/>
</dbReference>
<dbReference type="GO" id="GO:0003735">
    <property type="term" value="F:structural constituent of ribosome"/>
    <property type="evidence" value="ECO:0007669"/>
    <property type="project" value="InterPro"/>
</dbReference>
<dbReference type="SUPFAM" id="SSF57716">
    <property type="entry name" value="Glucocorticoid receptor-like (DNA-binding domain)"/>
    <property type="match status" value="1"/>
</dbReference>
<evidence type="ECO:0000256" key="7">
    <source>
        <dbReference type="ARBA" id="ARBA00035247"/>
    </source>
</evidence>
<keyword evidence="6" id="KW-0687">Ribonucleoprotein</keyword>
<comment type="similarity">
    <text evidence="3">Belongs to the universal ribosomal protein uS14 family.</text>
</comment>
<dbReference type="Proteomes" id="UP001408789">
    <property type="component" value="Unassembled WGS sequence"/>
</dbReference>
<comment type="caution">
    <text evidence="11">The sequence shown here is derived from an EMBL/GenBank/DDBJ whole genome shotgun (WGS) entry which is preliminary data.</text>
</comment>
<organism evidence="11 12">
    <name type="scientific">Deinandra increscens subsp. villosa</name>
    <dbReference type="NCBI Taxonomy" id="3103831"/>
    <lineage>
        <taxon>Eukaryota</taxon>
        <taxon>Viridiplantae</taxon>
        <taxon>Streptophyta</taxon>
        <taxon>Embryophyta</taxon>
        <taxon>Tracheophyta</taxon>
        <taxon>Spermatophyta</taxon>
        <taxon>Magnoliopsida</taxon>
        <taxon>eudicotyledons</taxon>
        <taxon>Gunneridae</taxon>
        <taxon>Pentapetalae</taxon>
        <taxon>asterids</taxon>
        <taxon>campanulids</taxon>
        <taxon>Asterales</taxon>
        <taxon>Asteraceae</taxon>
        <taxon>Asteroideae</taxon>
        <taxon>Heliantheae alliance</taxon>
        <taxon>Madieae</taxon>
        <taxon>Madiinae</taxon>
        <taxon>Deinandra</taxon>
    </lineage>
</organism>
<evidence type="ECO:0000256" key="10">
    <source>
        <dbReference type="ARBA" id="ARBA00054561"/>
    </source>
</evidence>
<keyword evidence="5" id="KW-0496">Mitochondrion</keyword>
<evidence type="ECO:0000256" key="3">
    <source>
        <dbReference type="ARBA" id="ARBA00009083"/>
    </source>
</evidence>
<accession>A0AAP0C853</accession>